<dbReference type="EMBL" id="PDWZ02000017">
    <property type="protein sequence ID" value="KAB2099396.1"/>
    <property type="molecule type" value="Genomic_DNA"/>
</dbReference>
<keyword evidence="2" id="KW-1185">Reference proteome</keyword>
<evidence type="ECO:0000313" key="2">
    <source>
        <dbReference type="Proteomes" id="UP000293547"/>
    </source>
</evidence>
<proteinExistence type="predicted"/>
<protein>
    <submittedName>
        <fullName evidence="1">Uncharacterized protein</fullName>
    </submittedName>
</protein>
<accession>A0ACB6F4M9</accession>
<comment type="caution">
    <text evidence="1">The sequence shown here is derived from an EMBL/GenBank/DDBJ whole genome shotgun (WGS) entry which is preliminary data.</text>
</comment>
<name>A0ACB6F4M9_9PLEO</name>
<gene>
    <name evidence="1" type="ORF">AG0111_0g12314</name>
</gene>
<organism evidence="1 2">
    <name type="scientific">Alternaria gaisen</name>
    <dbReference type="NCBI Taxonomy" id="167740"/>
    <lineage>
        <taxon>Eukaryota</taxon>
        <taxon>Fungi</taxon>
        <taxon>Dikarya</taxon>
        <taxon>Ascomycota</taxon>
        <taxon>Pezizomycotina</taxon>
        <taxon>Dothideomycetes</taxon>
        <taxon>Pleosporomycetidae</taxon>
        <taxon>Pleosporales</taxon>
        <taxon>Pleosporineae</taxon>
        <taxon>Pleosporaceae</taxon>
        <taxon>Alternaria</taxon>
        <taxon>Alternaria sect. Alternaria</taxon>
    </lineage>
</organism>
<dbReference type="Proteomes" id="UP000293547">
    <property type="component" value="Unassembled WGS sequence"/>
</dbReference>
<evidence type="ECO:0000313" key="1">
    <source>
        <dbReference type="EMBL" id="KAB2099396.1"/>
    </source>
</evidence>
<reference evidence="1 2" key="1">
    <citation type="journal article" date="2019" name="bioRxiv">
        <title>Genomics, evolutionary history and diagnostics of the Alternaria alternata species group including apple and Asian pear pathotypes.</title>
        <authorList>
            <person name="Armitage A.D."/>
            <person name="Cockerton H.M."/>
            <person name="Sreenivasaprasad S."/>
            <person name="Woodhall J.W."/>
            <person name="Lane C.R."/>
            <person name="Harrison R.J."/>
            <person name="Clarkson J.P."/>
        </authorList>
    </citation>
    <scope>NUCLEOTIDE SEQUENCE [LARGE SCALE GENOMIC DNA]</scope>
    <source>
        <strain evidence="1 2">FERA 650</strain>
    </source>
</reference>
<sequence>MDDGWFAGINVQDRQAAKRAAEESSIEWQNDRYTGQLYPADKKTLKMFLAECGAYGDLTESFGPRRSYDLEDSDSGSGTDHYGSKATGSDDAAGGELDGSDATRSEDGSQEENEEDEVRESENEEHETDE</sequence>